<dbReference type="AlphaFoldDB" id="A0A4Q4TRP8"/>
<dbReference type="PRINTS" id="PR00131">
    <property type="entry name" value="GLHYDRLASE1"/>
</dbReference>
<comment type="caution">
    <text evidence="8">The sequence shown here is derived from an EMBL/GenBank/DDBJ whole genome shotgun (WGS) entry which is preliminary data.</text>
</comment>
<dbReference type="GO" id="GO:0030245">
    <property type="term" value="P:cellulose catabolic process"/>
    <property type="evidence" value="ECO:0007669"/>
    <property type="project" value="UniProtKB-ARBA"/>
</dbReference>
<dbReference type="Proteomes" id="UP000293360">
    <property type="component" value="Unassembled WGS sequence"/>
</dbReference>
<comment type="function">
    <text evidence="6">Plays an important role in cellulose degradation. Shows hydrolytic activity against several glycosidic compounds.</text>
</comment>
<dbReference type="PANTHER" id="PTHR10353:SF36">
    <property type="entry name" value="LP05116P"/>
    <property type="match status" value="1"/>
</dbReference>
<comment type="catalytic activity">
    <reaction evidence="1">
        <text>Hydrolysis of terminal, non-reducing beta-D-glucosyl residues with release of beta-D-glucose.</text>
        <dbReference type="EC" id="3.2.1.21"/>
    </reaction>
</comment>
<dbReference type="FunFam" id="3.20.20.80:FF:000011">
    <property type="entry name" value="Cytosolic beta-glucosidase"/>
    <property type="match status" value="1"/>
</dbReference>
<accession>A0A4Q4TRP8</accession>
<evidence type="ECO:0000256" key="3">
    <source>
        <dbReference type="ARBA" id="ARBA00012744"/>
    </source>
</evidence>
<dbReference type="EC" id="3.2.1.21" evidence="3"/>
<reference evidence="8 9" key="1">
    <citation type="submission" date="2018-06" db="EMBL/GenBank/DDBJ databases">
        <title>Complete Genomes of Monosporascus.</title>
        <authorList>
            <person name="Robinson A.J."/>
            <person name="Natvig D.O."/>
        </authorList>
    </citation>
    <scope>NUCLEOTIDE SEQUENCE [LARGE SCALE GENOMIC DNA]</scope>
    <source>
        <strain evidence="8 9">CBS 110550</strain>
    </source>
</reference>
<evidence type="ECO:0000313" key="9">
    <source>
        <dbReference type="Proteomes" id="UP000293360"/>
    </source>
</evidence>
<dbReference type="InterPro" id="IPR017853">
    <property type="entry name" value="GH"/>
</dbReference>
<dbReference type="InterPro" id="IPR033132">
    <property type="entry name" value="GH_1_N_CS"/>
</dbReference>
<comment type="similarity">
    <text evidence="2 7">Belongs to the glycosyl hydrolase 1 family.</text>
</comment>
<keyword evidence="4" id="KW-0378">Hydrolase</keyword>
<dbReference type="PANTHER" id="PTHR10353">
    <property type="entry name" value="GLYCOSYL HYDROLASE"/>
    <property type="match status" value="1"/>
</dbReference>
<evidence type="ECO:0000256" key="5">
    <source>
        <dbReference type="ARBA" id="ARBA00023295"/>
    </source>
</evidence>
<keyword evidence="9" id="KW-1185">Reference proteome</keyword>
<evidence type="ECO:0000256" key="1">
    <source>
        <dbReference type="ARBA" id="ARBA00000448"/>
    </source>
</evidence>
<dbReference type="InterPro" id="IPR001360">
    <property type="entry name" value="Glyco_hydro_1"/>
</dbReference>
<keyword evidence="5" id="KW-0326">Glycosidase</keyword>
<dbReference type="PROSITE" id="PS00653">
    <property type="entry name" value="GLYCOSYL_HYDROL_F1_2"/>
    <property type="match status" value="1"/>
</dbReference>
<dbReference type="GO" id="GO:0080079">
    <property type="term" value="F:cellobiose glucosidase activity"/>
    <property type="evidence" value="ECO:0007669"/>
    <property type="project" value="UniProtKB-ARBA"/>
</dbReference>
<name>A0A4Q4TRP8_9PEZI</name>
<evidence type="ECO:0000256" key="2">
    <source>
        <dbReference type="ARBA" id="ARBA00010838"/>
    </source>
</evidence>
<gene>
    <name evidence="8" type="ORF">DL764_002014</name>
</gene>
<sequence length="476" mass="54067">MSLPSDFLWGFATASYQIEGAVDKDGRGPSIWDTFCAQDGKIAGGVDGSVACDSYNRTAEDIALLKKLSVPSYRFSISWSRIIPKGGRNDPINQAGIDHYVKFVDDLIEAGIEPLITLYHWDLPDELDKRYGGLLNREEFPLDFENYARVLFKAIPKCKKWITFNEPWCSSILGYSTGYFAPGHTSDRKKSPVGDSSREPWIVGHNLLVAHGGAVKVYREEFKPKDKGEIGITLNGDYAYPWDPEDPRDVEAADRKIEFAISWFADPIYFGKYPDSMLKQLGDRLPKFTPEELALVKGSNDFYGMNHYTADYVKHGDGNPAPEDFLGDLTTHSYNKHGECIGPETQSFWLRPNPQGFRKLIQWLSKRYGYPRIYVTENGTSIKGENDLPKDQILNDQFRCDYYDGYVKAMAQAVTEDGCNVKGYMAWSLMDNFEWAEGYETRFGSTYVDYKDNQKRYPKKSGLQMKALFDGLIKKG</sequence>
<organism evidence="8 9">
    <name type="scientific">Monosporascus ibericus</name>
    <dbReference type="NCBI Taxonomy" id="155417"/>
    <lineage>
        <taxon>Eukaryota</taxon>
        <taxon>Fungi</taxon>
        <taxon>Dikarya</taxon>
        <taxon>Ascomycota</taxon>
        <taxon>Pezizomycotina</taxon>
        <taxon>Sordariomycetes</taxon>
        <taxon>Xylariomycetidae</taxon>
        <taxon>Xylariales</taxon>
        <taxon>Xylariales incertae sedis</taxon>
        <taxon>Monosporascus</taxon>
    </lineage>
</organism>
<dbReference type="Pfam" id="PF00232">
    <property type="entry name" value="Glyco_hydro_1"/>
    <property type="match status" value="1"/>
</dbReference>
<evidence type="ECO:0000256" key="4">
    <source>
        <dbReference type="ARBA" id="ARBA00022801"/>
    </source>
</evidence>
<proteinExistence type="inferred from homology"/>
<evidence type="ECO:0000256" key="6">
    <source>
        <dbReference type="ARBA" id="ARBA00056775"/>
    </source>
</evidence>
<protein>
    <recommendedName>
        <fullName evidence="3">beta-glucosidase</fullName>
        <ecNumber evidence="3">3.2.1.21</ecNumber>
    </recommendedName>
</protein>
<dbReference type="SUPFAM" id="SSF51445">
    <property type="entry name" value="(Trans)glycosidases"/>
    <property type="match status" value="1"/>
</dbReference>
<evidence type="ECO:0000256" key="7">
    <source>
        <dbReference type="RuleBase" id="RU003690"/>
    </source>
</evidence>
<dbReference type="OrthoDB" id="65569at2759"/>
<dbReference type="STRING" id="155417.A0A4Q4TRP8"/>
<dbReference type="EMBL" id="QJNU01000068">
    <property type="protein sequence ID" value="RYP08280.1"/>
    <property type="molecule type" value="Genomic_DNA"/>
</dbReference>
<dbReference type="Gene3D" id="3.20.20.80">
    <property type="entry name" value="Glycosidases"/>
    <property type="match status" value="1"/>
</dbReference>
<evidence type="ECO:0000313" key="8">
    <source>
        <dbReference type="EMBL" id="RYP08280.1"/>
    </source>
</evidence>